<dbReference type="InterPro" id="IPR003188">
    <property type="entry name" value="PTS_IIA_lac/cel"/>
</dbReference>
<dbReference type="PANTHER" id="PTHR34382">
    <property type="entry name" value="PTS SYSTEM N,N'-DIACETYLCHITOBIOSE-SPECIFIC EIIA COMPONENT"/>
    <property type="match status" value="1"/>
</dbReference>
<comment type="cofactor">
    <cofactor evidence="6">
        <name>Mg(2+)</name>
        <dbReference type="ChEBI" id="CHEBI:18420"/>
    </cofactor>
    <text evidence="6">Binds 1 Mg(2+) ion per trimer.</text>
</comment>
<dbReference type="CDD" id="cd00215">
    <property type="entry name" value="PTS_IIA_lac"/>
    <property type="match status" value="1"/>
</dbReference>
<dbReference type="EMBL" id="CP003359">
    <property type="protein sequence ID" value="AGB42408.1"/>
    <property type="molecule type" value="Genomic_DNA"/>
</dbReference>
<gene>
    <name evidence="9" type="ordered locus">Halha_2534</name>
</gene>
<dbReference type="PROSITE" id="PS51095">
    <property type="entry name" value="PTS_EIIA_TYPE_3"/>
    <property type="match status" value="1"/>
</dbReference>
<dbReference type="GO" id="GO:0046872">
    <property type="term" value="F:metal ion binding"/>
    <property type="evidence" value="ECO:0007669"/>
    <property type="project" value="UniProtKB-KW"/>
</dbReference>
<dbReference type="GO" id="GO:0016740">
    <property type="term" value="F:transferase activity"/>
    <property type="evidence" value="ECO:0007669"/>
    <property type="project" value="UniProtKB-KW"/>
</dbReference>
<keyword evidence="1" id="KW-0813">Transport</keyword>
<keyword evidence="8" id="KW-0175">Coiled coil</keyword>
<dbReference type="HOGENOM" id="CLU_152490_1_0_9"/>
<feature type="binding site" evidence="6">
    <location>
        <position position="89"/>
    </location>
    <ligand>
        <name>Mg(2+)</name>
        <dbReference type="ChEBI" id="CHEBI:18420"/>
        <note>ligand shared between all trimeric partners</note>
    </ligand>
</feature>
<feature type="coiled-coil region" evidence="8">
    <location>
        <begin position="37"/>
        <end position="71"/>
    </location>
</feature>
<dbReference type="SUPFAM" id="SSF46973">
    <property type="entry name" value="Enzyme IIa from lactose specific PTS, IIa-lac"/>
    <property type="match status" value="1"/>
</dbReference>
<keyword evidence="3 9" id="KW-0808">Transferase</keyword>
<dbReference type="PANTHER" id="PTHR34382:SF7">
    <property type="entry name" value="PTS SYSTEM N,N'-DIACETYLCHITOBIOSE-SPECIFIC EIIA COMPONENT"/>
    <property type="match status" value="1"/>
</dbReference>
<feature type="modified residue" description="Phosphohistidine; by HPr" evidence="7">
    <location>
        <position position="86"/>
    </location>
</feature>
<evidence type="ECO:0000256" key="2">
    <source>
        <dbReference type="ARBA" id="ARBA00022597"/>
    </source>
</evidence>
<dbReference type="AlphaFoldDB" id="L0KEC3"/>
<keyword evidence="4" id="KW-0598">Phosphotransferase system</keyword>
<keyword evidence="2" id="KW-0762">Sugar transport</keyword>
<dbReference type="KEGG" id="hhl:Halha_2534"/>
<evidence type="ECO:0000256" key="4">
    <source>
        <dbReference type="ARBA" id="ARBA00022683"/>
    </source>
</evidence>
<evidence type="ECO:0000256" key="5">
    <source>
        <dbReference type="PIRSR" id="PIRSR000699-1"/>
    </source>
</evidence>
<reference evidence="10" key="1">
    <citation type="submission" date="2012-02" db="EMBL/GenBank/DDBJ databases">
        <title>The complete genome of Halobacteroides halobius DSM 5150.</title>
        <authorList>
            <person name="Lucas S."/>
            <person name="Copeland A."/>
            <person name="Lapidus A."/>
            <person name="Glavina del Rio T."/>
            <person name="Dalin E."/>
            <person name="Tice H."/>
            <person name="Bruce D."/>
            <person name="Goodwin L."/>
            <person name="Pitluck S."/>
            <person name="Peters L."/>
            <person name="Mikhailova N."/>
            <person name="Gu W."/>
            <person name="Kyrpides N."/>
            <person name="Mavromatis K."/>
            <person name="Ivanova N."/>
            <person name="Brettin T."/>
            <person name="Detter J.C."/>
            <person name="Han C."/>
            <person name="Larimer F."/>
            <person name="Land M."/>
            <person name="Hauser L."/>
            <person name="Markowitz V."/>
            <person name="Cheng J.-F."/>
            <person name="Hugenholtz P."/>
            <person name="Woyke T."/>
            <person name="Wu D."/>
            <person name="Tindall B."/>
            <person name="Pomrenke H."/>
            <person name="Brambilla E."/>
            <person name="Klenk H.-P."/>
            <person name="Eisen J.A."/>
        </authorList>
    </citation>
    <scope>NUCLEOTIDE SEQUENCE [LARGE SCALE GENOMIC DNA]</scope>
    <source>
        <strain evidence="10">ATCC 35273 / DSM 5150 / MD-1</strain>
    </source>
</reference>
<evidence type="ECO:0000313" key="9">
    <source>
        <dbReference type="EMBL" id="AGB42408.1"/>
    </source>
</evidence>
<name>L0KEC3_HALHC</name>
<dbReference type="Gene3D" id="1.20.58.80">
    <property type="entry name" value="Phosphotransferase system, lactose/cellobiose-type IIA subunit"/>
    <property type="match status" value="1"/>
</dbReference>
<dbReference type="GO" id="GO:0009401">
    <property type="term" value="P:phosphoenolpyruvate-dependent sugar phosphotransferase system"/>
    <property type="evidence" value="ECO:0007669"/>
    <property type="project" value="UniProtKB-KW"/>
</dbReference>
<keyword evidence="6" id="KW-0460">Magnesium</keyword>
<dbReference type="STRING" id="748449.Halha_2534"/>
<dbReference type="eggNOG" id="COG1447">
    <property type="taxonomic scope" value="Bacteria"/>
</dbReference>
<feature type="active site" description="Tele-phosphohistidine intermediate" evidence="5">
    <location>
        <position position="86"/>
    </location>
</feature>
<evidence type="ECO:0000256" key="1">
    <source>
        <dbReference type="ARBA" id="ARBA00022448"/>
    </source>
</evidence>
<evidence type="ECO:0000313" key="10">
    <source>
        <dbReference type="Proteomes" id="UP000010880"/>
    </source>
</evidence>
<dbReference type="RefSeq" id="WP_015328121.1">
    <property type="nucleotide sequence ID" value="NC_019978.1"/>
</dbReference>
<evidence type="ECO:0000256" key="6">
    <source>
        <dbReference type="PIRSR" id="PIRSR000699-2"/>
    </source>
</evidence>
<proteinExistence type="predicted"/>
<keyword evidence="6" id="KW-0479">Metal-binding</keyword>
<dbReference type="PIRSF" id="PIRSF000699">
    <property type="entry name" value="PTS_IILac_III"/>
    <property type="match status" value="1"/>
</dbReference>
<evidence type="ECO:0000256" key="7">
    <source>
        <dbReference type="PROSITE-ProRule" id="PRU00418"/>
    </source>
</evidence>
<dbReference type="Pfam" id="PF02255">
    <property type="entry name" value="PTS_IIA"/>
    <property type="match status" value="1"/>
</dbReference>
<sequence>MAMEASELNEDIDIEQIVFQIISHAGDGKSDVMMALRKARKGEYDKAKELLEEANEKLSKAHKMHANLVQKESAGEEVNMSLLLAHAEDHFMNASMARDLVSEMVLLFEERDKE</sequence>
<keyword evidence="10" id="KW-1185">Reference proteome</keyword>
<evidence type="ECO:0000256" key="3">
    <source>
        <dbReference type="ARBA" id="ARBA00022679"/>
    </source>
</evidence>
<dbReference type="InterPro" id="IPR036542">
    <property type="entry name" value="PTS_IIA_lac/cel_sf"/>
</dbReference>
<accession>L0KEC3</accession>
<protein>
    <submittedName>
        <fullName evidence="9">Phosphotransferase system cellobiose-specific component IIA</fullName>
    </submittedName>
</protein>
<evidence type="ECO:0000256" key="8">
    <source>
        <dbReference type="SAM" id="Coils"/>
    </source>
</evidence>
<organism evidence="9 10">
    <name type="scientific">Halobacteroides halobius (strain ATCC 35273 / DSM 5150 / MD-1)</name>
    <dbReference type="NCBI Taxonomy" id="748449"/>
    <lineage>
        <taxon>Bacteria</taxon>
        <taxon>Bacillati</taxon>
        <taxon>Bacillota</taxon>
        <taxon>Clostridia</taxon>
        <taxon>Halanaerobiales</taxon>
        <taxon>Halobacteroidaceae</taxon>
        <taxon>Halobacteroides</taxon>
    </lineage>
</organism>
<dbReference type="Proteomes" id="UP000010880">
    <property type="component" value="Chromosome"/>
</dbReference>